<reference evidence="1 2" key="1">
    <citation type="submission" date="2020-01" db="EMBL/GenBank/DDBJ databases">
        <title>Genome sequence of Desulfovibrio aerotolerans DSM 16695(T).</title>
        <authorList>
            <person name="Karnachuk O."/>
            <person name="Avakyan M."/>
            <person name="Mardanov A."/>
            <person name="Kadnikov V."/>
            <person name="Ravin N."/>
        </authorList>
    </citation>
    <scope>NUCLEOTIDE SEQUENCE [LARGE SCALE GENOMIC DNA]</scope>
    <source>
        <strain evidence="1 2">DSM 16695</strain>
    </source>
</reference>
<evidence type="ECO:0000313" key="1">
    <source>
        <dbReference type="EMBL" id="MYL81975.1"/>
    </source>
</evidence>
<sequence length="139" mass="15463">MALDLTSLAKAVAALARSLEATADGLDAIDPALRETVQAGIIQQFEVAYEQSWKYLQRWLRENAAPDAADFPRSRKDLFRQAARYGLLADPLPWFAFGDARNQTSHTYDGATALDVCTVARQFLPHAEQLLAQLTQRND</sequence>
<evidence type="ECO:0000313" key="2">
    <source>
        <dbReference type="Proteomes" id="UP000482487"/>
    </source>
</evidence>
<dbReference type="SUPFAM" id="SSF81593">
    <property type="entry name" value="Nucleotidyltransferase substrate binding subunit/domain"/>
    <property type="match status" value="1"/>
</dbReference>
<dbReference type="EMBL" id="WVUD01000002">
    <property type="protein sequence ID" value="MYL81975.1"/>
    <property type="molecule type" value="Genomic_DNA"/>
</dbReference>
<dbReference type="Pfam" id="PF08780">
    <property type="entry name" value="NTase_sub_bind"/>
    <property type="match status" value="1"/>
</dbReference>
<gene>
    <name evidence="1" type="ORF">GTA51_02330</name>
</gene>
<dbReference type="InterPro" id="IPR010235">
    <property type="entry name" value="HepT"/>
</dbReference>
<organism evidence="1 2">
    <name type="scientific">Solidesulfovibrio aerotolerans</name>
    <dbReference type="NCBI Taxonomy" id="295255"/>
    <lineage>
        <taxon>Bacteria</taxon>
        <taxon>Pseudomonadati</taxon>
        <taxon>Thermodesulfobacteriota</taxon>
        <taxon>Desulfovibrionia</taxon>
        <taxon>Desulfovibrionales</taxon>
        <taxon>Desulfovibrionaceae</taxon>
        <taxon>Solidesulfovibrio</taxon>
    </lineage>
</organism>
<dbReference type="GO" id="GO:0016740">
    <property type="term" value="F:transferase activity"/>
    <property type="evidence" value="ECO:0007669"/>
    <property type="project" value="UniProtKB-KW"/>
</dbReference>
<protein>
    <submittedName>
        <fullName evidence="1">Nucleotidyltransferase</fullName>
    </submittedName>
</protein>
<keyword evidence="1" id="KW-0808">Transferase</keyword>
<dbReference type="RefSeq" id="WP_160958338.1">
    <property type="nucleotide sequence ID" value="NZ_WVUD01000002.1"/>
</dbReference>
<dbReference type="NCBIfam" id="TIGR01987">
    <property type="entry name" value="HI0074"/>
    <property type="match status" value="1"/>
</dbReference>
<name>A0A7C9N3V0_9BACT</name>
<dbReference type="AlphaFoldDB" id="A0A7C9N3V0"/>
<accession>A0A7C9N3V0</accession>
<comment type="caution">
    <text evidence="1">The sequence shown here is derived from an EMBL/GenBank/DDBJ whole genome shotgun (WGS) entry which is preliminary data.</text>
</comment>
<dbReference type="OrthoDB" id="9810452at2"/>
<keyword evidence="2" id="KW-1185">Reference proteome</keyword>
<proteinExistence type="predicted"/>
<dbReference type="Proteomes" id="UP000482487">
    <property type="component" value="Unassembled WGS sequence"/>
</dbReference>
<dbReference type="Gene3D" id="1.20.120.330">
    <property type="entry name" value="Nucleotidyltransferases domain 2"/>
    <property type="match status" value="1"/>
</dbReference>